<dbReference type="InterPro" id="IPR001579">
    <property type="entry name" value="Glyco_hydro_18_chit_AS"/>
</dbReference>
<dbReference type="FunFam" id="3.10.50.10:FF:000001">
    <property type="entry name" value="Chitinase 3-like 1"/>
    <property type="match status" value="1"/>
</dbReference>
<evidence type="ECO:0000256" key="3">
    <source>
        <dbReference type="ARBA" id="ARBA00023295"/>
    </source>
</evidence>
<keyword evidence="2" id="KW-1015">Disulfide bond</keyword>
<dbReference type="AlphaFoldDB" id="A0AA38IIT9"/>
<gene>
    <name evidence="8" type="ORF">Zmor_015790</name>
</gene>
<dbReference type="Proteomes" id="UP001168821">
    <property type="component" value="Unassembled WGS sequence"/>
</dbReference>
<comment type="similarity">
    <text evidence="5">Belongs to the glycosyl hydrolase 18 family.</text>
</comment>
<keyword evidence="9" id="KW-1185">Reference proteome</keyword>
<dbReference type="SUPFAM" id="SSF51445">
    <property type="entry name" value="(Trans)glycosidases"/>
    <property type="match status" value="1"/>
</dbReference>
<evidence type="ECO:0000313" key="8">
    <source>
        <dbReference type="EMBL" id="KAJ3656740.1"/>
    </source>
</evidence>
<evidence type="ECO:0000256" key="6">
    <source>
        <dbReference type="SAM" id="SignalP"/>
    </source>
</evidence>
<dbReference type="GO" id="GO:0004568">
    <property type="term" value="F:chitinase activity"/>
    <property type="evidence" value="ECO:0007669"/>
    <property type="project" value="UniProtKB-ARBA"/>
</dbReference>
<sequence>MTLKLTATVVALFLLLHVTTSAKVICYYESWAESYFAPEDIDVSICTYVNYAFLGINEDGSFRLDGGDDILKRLSALKSRNPNLKLLVSVGGWSEGSETFSHVAADAGAKNSMAHSVLYYMQTYNFDGVDIDWEYPGQRGGTPDDKENFIDMLWVIRNLLNENGGGLITVAVSSIPDGSSYNTQAISKVVDAINVMTYDFHGSYDGKTGQNSPLYASSTDSEWERENSNCDASINNWLNSGADPNKLILGLGFYGHSFQLSDPNQHGVGAPVSGDGIKDGYVGYSDICQLSGWTEVWDDEQQVPYRYSGDQWIGYDNPQSIGLKVQYAMNRYLGGVMMWAIDNDDKNGACGTKDPLLEAIRNNLYRDV</sequence>
<keyword evidence="1 4" id="KW-0378">Hydrolase</keyword>
<feature type="chain" id="PRO_5041411575" description="GH18 domain-containing protein" evidence="6">
    <location>
        <begin position="23"/>
        <end position="368"/>
    </location>
</feature>
<evidence type="ECO:0000256" key="4">
    <source>
        <dbReference type="RuleBase" id="RU000489"/>
    </source>
</evidence>
<feature type="signal peptide" evidence="6">
    <location>
        <begin position="1"/>
        <end position="22"/>
    </location>
</feature>
<dbReference type="PROSITE" id="PS01095">
    <property type="entry name" value="GH18_1"/>
    <property type="match status" value="1"/>
</dbReference>
<evidence type="ECO:0000256" key="1">
    <source>
        <dbReference type="ARBA" id="ARBA00022801"/>
    </source>
</evidence>
<comment type="caution">
    <text evidence="8">The sequence shown here is derived from an EMBL/GenBank/DDBJ whole genome shotgun (WGS) entry which is preliminary data.</text>
</comment>
<evidence type="ECO:0000259" key="7">
    <source>
        <dbReference type="PROSITE" id="PS51910"/>
    </source>
</evidence>
<reference evidence="8" key="1">
    <citation type="journal article" date="2023" name="G3 (Bethesda)">
        <title>Whole genome assemblies of Zophobas morio and Tenebrio molitor.</title>
        <authorList>
            <person name="Kaur S."/>
            <person name="Stinson S.A."/>
            <person name="diCenzo G.C."/>
        </authorList>
    </citation>
    <scope>NUCLEOTIDE SEQUENCE</scope>
    <source>
        <strain evidence="8">QUZm001</strain>
    </source>
</reference>
<dbReference type="SMART" id="SM00636">
    <property type="entry name" value="Glyco_18"/>
    <property type="match status" value="1"/>
</dbReference>
<dbReference type="GO" id="GO:0005576">
    <property type="term" value="C:extracellular region"/>
    <property type="evidence" value="ECO:0007669"/>
    <property type="project" value="TreeGrafter"/>
</dbReference>
<feature type="domain" description="GH18" evidence="7">
    <location>
        <begin position="22"/>
        <end position="367"/>
    </location>
</feature>
<keyword evidence="6" id="KW-0732">Signal</keyword>
<dbReference type="InterPro" id="IPR011583">
    <property type="entry name" value="Chitinase_II/V-like_cat"/>
</dbReference>
<organism evidence="8 9">
    <name type="scientific">Zophobas morio</name>
    <dbReference type="NCBI Taxonomy" id="2755281"/>
    <lineage>
        <taxon>Eukaryota</taxon>
        <taxon>Metazoa</taxon>
        <taxon>Ecdysozoa</taxon>
        <taxon>Arthropoda</taxon>
        <taxon>Hexapoda</taxon>
        <taxon>Insecta</taxon>
        <taxon>Pterygota</taxon>
        <taxon>Neoptera</taxon>
        <taxon>Endopterygota</taxon>
        <taxon>Coleoptera</taxon>
        <taxon>Polyphaga</taxon>
        <taxon>Cucujiformia</taxon>
        <taxon>Tenebrionidae</taxon>
        <taxon>Zophobas</taxon>
    </lineage>
</organism>
<dbReference type="InterPro" id="IPR001223">
    <property type="entry name" value="Glyco_hydro18_cat"/>
</dbReference>
<evidence type="ECO:0000256" key="5">
    <source>
        <dbReference type="RuleBase" id="RU004453"/>
    </source>
</evidence>
<name>A0AA38IIT9_9CUCU</name>
<protein>
    <recommendedName>
        <fullName evidence="7">GH18 domain-containing protein</fullName>
    </recommendedName>
</protein>
<dbReference type="GO" id="GO:0006032">
    <property type="term" value="P:chitin catabolic process"/>
    <property type="evidence" value="ECO:0007669"/>
    <property type="project" value="UniProtKB-ARBA"/>
</dbReference>
<dbReference type="GO" id="GO:0008061">
    <property type="term" value="F:chitin binding"/>
    <property type="evidence" value="ECO:0007669"/>
    <property type="project" value="InterPro"/>
</dbReference>
<dbReference type="InterPro" id="IPR050314">
    <property type="entry name" value="Glycosyl_Hydrlase_18"/>
</dbReference>
<proteinExistence type="inferred from homology"/>
<evidence type="ECO:0000313" key="9">
    <source>
        <dbReference type="Proteomes" id="UP001168821"/>
    </source>
</evidence>
<dbReference type="InterPro" id="IPR017853">
    <property type="entry name" value="GH"/>
</dbReference>
<dbReference type="EMBL" id="JALNTZ010000004">
    <property type="protein sequence ID" value="KAJ3656740.1"/>
    <property type="molecule type" value="Genomic_DNA"/>
</dbReference>
<evidence type="ECO:0000256" key="2">
    <source>
        <dbReference type="ARBA" id="ARBA00023157"/>
    </source>
</evidence>
<dbReference type="PROSITE" id="PS51910">
    <property type="entry name" value="GH18_2"/>
    <property type="match status" value="1"/>
</dbReference>
<keyword evidence="3 4" id="KW-0326">Glycosidase</keyword>
<dbReference type="FunFam" id="3.20.20.80:FF:000361">
    <property type="entry name" value="Putative chitinase 2-like Protein"/>
    <property type="match status" value="1"/>
</dbReference>
<dbReference type="Gene3D" id="3.20.20.80">
    <property type="entry name" value="Glycosidases"/>
    <property type="match status" value="1"/>
</dbReference>
<dbReference type="InterPro" id="IPR029070">
    <property type="entry name" value="Chitinase_insertion_sf"/>
</dbReference>
<accession>A0AA38IIT9</accession>
<dbReference type="Gene3D" id="3.10.50.10">
    <property type="match status" value="1"/>
</dbReference>
<dbReference type="GO" id="GO:0005975">
    <property type="term" value="P:carbohydrate metabolic process"/>
    <property type="evidence" value="ECO:0007669"/>
    <property type="project" value="InterPro"/>
</dbReference>
<dbReference type="Pfam" id="PF00704">
    <property type="entry name" value="Glyco_hydro_18"/>
    <property type="match status" value="1"/>
</dbReference>
<dbReference type="PANTHER" id="PTHR11177">
    <property type="entry name" value="CHITINASE"/>
    <property type="match status" value="1"/>
</dbReference>
<dbReference type="SUPFAM" id="SSF54556">
    <property type="entry name" value="Chitinase insertion domain"/>
    <property type="match status" value="1"/>
</dbReference>
<dbReference type="PANTHER" id="PTHR11177:SF360">
    <property type="entry name" value="CHITINASE 4-RELATED"/>
    <property type="match status" value="1"/>
</dbReference>